<protein>
    <submittedName>
        <fullName evidence="4">TetR family transcriptional regulator</fullName>
    </submittedName>
</protein>
<evidence type="ECO:0000256" key="3">
    <source>
        <dbReference type="ARBA" id="ARBA00023163"/>
    </source>
</evidence>
<accession>A0A7I7SG42</accession>
<evidence type="ECO:0000256" key="1">
    <source>
        <dbReference type="ARBA" id="ARBA00023015"/>
    </source>
</evidence>
<dbReference type="EMBL" id="NCXO01000050">
    <property type="protein sequence ID" value="OSC29848.1"/>
    <property type="molecule type" value="Genomic_DNA"/>
</dbReference>
<dbReference type="GO" id="GO:0003700">
    <property type="term" value="F:DNA-binding transcription factor activity"/>
    <property type="evidence" value="ECO:0007669"/>
    <property type="project" value="TreeGrafter"/>
</dbReference>
<name>A0A7I7SG42_9MYCO</name>
<sequence>MSSNDEVVTAARAVVRRVGVGAMTLSAVATEAGISRATMYRRFASRDALIAALVAAELDALEQMVITRVRFGDQPRATIGMLVREVLDYNATNTALQAALRIDGAALLPWLIRHDGHPTLVDVVTARALTHVIGSELARHLRPTPEAAVEFMVSVIYAELLSPNQHVSHAQLAAFITDAVCGVD</sequence>
<dbReference type="PANTHER" id="PTHR30055">
    <property type="entry name" value="HTH-TYPE TRANSCRIPTIONAL REGULATOR RUTR"/>
    <property type="match status" value="1"/>
</dbReference>
<evidence type="ECO:0000313" key="4">
    <source>
        <dbReference type="EMBL" id="OSC29848.1"/>
    </source>
</evidence>
<evidence type="ECO:0000256" key="2">
    <source>
        <dbReference type="ARBA" id="ARBA00023125"/>
    </source>
</evidence>
<reference evidence="4 5" key="1">
    <citation type="submission" date="2017-04" db="EMBL/GenBank/DDBJ databases">
        <title>The new phylogeny of genus Mycobacterium.</title>
        <authorList>
            <person name="Tortoli E."/>
            <person name="Trovato A."/>
            <person name="Cirillo D.M."/>
        </authorList>
    </citation>
    <scope>NUCLEOTIDE SEQUENCE [LARGE SCALE GENOMIC DNA]</scope>
    <source>
        <strain evidence="4 5">KCTC 19819</strain>
    </source>
</reference>
<dbReference type="PANTHER" id="PTHR30055:SF234">
    <property type="entry name" value="HTH-TYPE TRANSCRIPTIONAL REGULATOR BETI"/>
    <property type="match status" value="1"/>
</dbReference>
<dbReference type="Pfam" id="PF00440">
    <property type="entry name" value="TetR_N"/>
    <property type="match status" value="1"/>
</dbReference>
<dbReference type="InterPro" id="IPR009057">
    <property type="entry name" value="Homeodomain-like_sf"/>
</dbReference>
<keyword evidence="1" id="KW-0805">Transcription regulation</keyword>
<dbReference type="GO" id="GO:0000976">
    <property type="term" value="F:transcription cis-regulatory region binding"/>
    <property type="evidence" value="ECO:0007669"/>
    <property type="project" value="TreeGrafter"/>
</dbReference>
<keyword evidence="3" id="KW-0804">Transcription</keyword>
<dbReference type="Gene3D" id="1.10.357.10">
    <property type="entry name" value="Tetracycline Repressor, domain 2"/>
    <property type="match status" value="1"/>
</dbReference>
<organism evidence="4 5">
    <name type="scientific">Mycolicibacillus koreensis</name>
    <dbReference type="NCBI Taxonomy" id="1069220"/>
    <lineage>
        <taxon>Bacteria</taxon>
        <taxon>Bacillati</taxon>
        <taxon>Actinomycetota</taxon>
        <taxon>Actinomycetes</taxon>
        <taxon>Mycobacteriales</taxon>
        <taxon>Mycobacteriaceae</taxon>
        <taxon>Mycolicibacillus</taxon>
    </lineage>
</organism>
<dbReference type="Proteomes" id="UP000193577">
    <property type="component" value="Unassembled WGS sequence"/>
</dbReference>
<dbReference type="AlphaFoldDB" id="A0A7I7SG42"/>
<dbReference type="RefSeq" id="WP_085305250.1">
    <property type="nucleotide sequence ID" value="NZ_AP022594.1"/>
</dbReference>
<gene>
    <name evidence="4" type="ORF">B8W67_17135</name>
</gene>
<dbReference type="OrthoDB" id="6077212at2"/>
<evidence type="ECO:0000313" key="5">
    <source>
        <dbReference type="Proteomes" id="UP000193577"/>
    </source>
</evidence>
<dbReference type="InterPro" id="IPR001647">
    <property type="entry name" value="HTH_TetR"/>
</dbReference>
<keyword evidence="2" id="KW-0238">DNA-binding</keyword>
<dbReference type="SUPFAM" id="SSF46689">
    <property type="entry name" value="Homeodomain-like"/>
    <property type="match status" value="1"/>
</dbReference>
<comment type="caution">
    <text evidence="4">The sequence shown here is derived from an EMBL/GenBank/DDBJ whole genome shotgun (WGS) entry which is preliminary data.</text>
</comment>
<dbReference type="PRINTS" id="PR00455">
    <property type="entry name" value="HTHTETR"/>
</dbReference>
<proteinExistence type="predicted"/>
<keyword evidence="5" id="KW-1185">Reference proteome</keyword>
<dbReference type="InterPro" id="IPR050109">
    <property type="entry name" value="HTH-type_TetR-like_transc_reg"/>
</dbReference>
<dbReference type="PROSITE" id="PS50977">
    <property type="entry name" value="HTH_TETR_2"/>
    <property type="match status" value="1"/>
</dbReference>